<dbReference type="Pfam" id="PF00465">
    <property type="entry name" value="Fe-ADH"/>
    <property type="match status" value="1"/>
</dbReference>
<evidence type="ECO:0000313" key="7">
    <source>
        <dbReference type="Proteomes" id="UP001232536"/>
    </source>
</evidence>
<comment type="caution">
    <text evidence="6">The sequence shown here is derived from an EMBL/GenBank/DDBJ whole genome shotgun (WGS) entry which is preliminary data.</text>
</comment>
<protein>
    <submittedName>
        <fullName evidence="6">Iron-containing alcohol dehydrogenase</fullName>
    </submittedName>
</protein>
<dbReference type="EMBL" id="JAUQYP010000001">
    <property type="protein sequence ID" value="MDO8105821.1"/>
    <property type="molecule type" value="Genomic_DNA"/>
</dbReference>
<keyword evidence="3" id="KW-0520">NAD</keyword>
<dbReference type="CDD" id="cd08183">
    <property type="entry name" value="Fe-ADH-like"/>
    <property type="match status" value="1"/>
</dbReference>
<dbReference type="InterPro" id="IPR001670">
    <property type="entry name" value="ADH_Fe/GldA"/>
</dbReference>
<evidence type="ECO:0000259" key="4">
    <source>
        <dbReference type="Pfam" id="PF00465"/>
    </source>
</evidence>
<reference evidence="6 7" key="1">
    <citation type="submission" date="2023-07" db="EMBL/GenBank/DDBJ databases">
        <title>Description of novel actinomycetes strains, isolated from tidal flat sediment.</title>
        <authorList>
            <person name="Lu C."/>
        </authorList>
    </citation>
    <scope>NUCLEOTIDE SEQUENCE [LARGE SCALE GENOMIC DNA]</scope>
    <source>
        <strain evidence="6 7">SYSU T00b441</strain>
    </source>
</reference>
<proteinExistence type="inferred from homology"/>
<keyword evidence="7" id="KW-1185">Reference proteome</keyword>
<keyword evidence="2" id="KW-0560">Oxidoreductase</keyword>
<evidence type="ECO:0000256" key="3">
    <source>
        <dbReference type="ARBA" id="ARBA00023027"/>
    </source>
</evidence>
<organism evidence="6 7">
    <name type="scientific">Actinotalea lenta</name>
    <dbReference type="NCBI Taxonomy" id="3064654"/>
    <lineage>
        <taxon>Bacteria</taxon>
        <taxon>Bacillati</taxon>
        <taxon>Actinomycetota</taxon>
        <taxon>Actinomycetes</taxon>
        <taxon>Micrococcales</taxon>
        <taxon>Cellulomonadaceae</taxon>
        <taxon>Actinotalea</taxon>
    </lineage>
</organism>
<gene>
    <name evidence="6" type="ORF">Q6348_01255</name>
</gene>
<feature type="domain" description="Alcohol dehydrogenase iron-type/glycerol dehydrogenase GldA" evidence="4">
    <location>
        <begin position="10"/>
        <end position="171"/>
    </location>
</feature>
<dbReference type="InterPro" id="IPR039697">
    <property type="entry name" value="Alcohol_dehydrogenase_Fe"/>
</dbReference>
<dbReference type="RefSeq" id="WP_304599522.1">
    <property type="nucleotide sequence ID" value="NZ_JAUQYO010000003.1"/>
</dbReference>
<evidence type="ECO:0000313" key="6">
    <source>
        <dbReference type="EMBL" id="MDO8105821.1"/>
    </source>
</evidence>
<dbReference type="Gene3D" id="3.40.50.1970">
    <property type="match status" value="1"/>
</dbReference>
<evidence type="ECO:0000256" key="1">
    <source>
        <dbReference type="ARBA" id="ARBA00007358"/>
    </source>
</evidence>
<dbReference type="PROSITE" id="PS00913">
    <property type="entry name" value="ADH_IRON_1"/>
    <property type="match status" value="1"/>
</dbReference>
<dbReference type="Gene3D" id="1.20.1090.10">
    <property type="entry name" value="Dehydroquinate synthase-like - alpha domain"/>
    <property type="match status" value="1"/>
</dbReference>
<dbReference type="PANTHER" id="PTHR11496:SF102">
    <property type="entry name" value="ALCOHOL DEHYDROGENASE 4"/>
    <property type="match status" value="1"/>
</dbReference>
<dbReference type="InterPro" id="IPR056798">
    <property type="entry name" value="ADH_Fe_C"/>
</dbReference>
<dbReference type="InterPro" id="IPR018211">
    <property type="entry name" value="ADH_Fe_CS"/>
</dbReference>
<evidence type="ECO:0000256" key="2">
    <source>
        <dbReference type="ARBA" id="ARBA00023002"/>
    </source>
</evidence>
<feature type="domain" description="Fe-containing alcohol dehydrogenase-like C-terminal" evidence="5">
    <location>
        <begin position="182"/>
        <end position="378"/>
    </location>
</feature>
<name>A0ABT9D943_9CELL</name>
<evidence type="ECO:0000259" key="5">
    <source>
        <dbReference type="Pfam" id="PF25137"/>
    </source>
</evidence>
<dbReference type="PANTHER" id="PTHR11496">
    <property type="entry name" value="ALCOHOL DEHYDROGENASE"/>
    <property type="match status" value="1"/>
</dbReference>
<comment type="similarity">
    <text evidence="1">Belongs to the iron-containing alcohol dehydrogenase family.</text>
</comment>
<dbReference type="Proteomes" id="UP001232536">
    <property type="component" value="Unassembled WGS sequence"/>
</dbReference>
<dbReference type="Pfam" id="PF25137">
    <property type="entry name" value="ADH_Fe_C"/>
    <property type="match status" value="1"/>
</dbReference>
<accession>A0ABT9D943</accession>
<dbReference type="SUPFAM" id="SSF56796">
    <property type="entry name" value="Dehydroquinate synthase-like"/>
    <property type="match status" value="1"/>
</dbReference>
<sequence>MTFTFRTAGQVLVGPGVSAQVPALAAQHGARTLVVCGYHTDPGQGPLGRLADPTVVRWSGEPTVEGVSAAVESARAAHPDVVIGWGGGSVIDLAKAVGVLLHSDRGVLDHLEVIGAGLPLPSTSVPVIAVPTTAGTGAEVTANAPVLSAEHGVKASLRSPAMLPAAAVVDPELTLSCPPDVTASSGLDALTQCLEPLTSVKANPISDALAREGLARAAAGLRRAGADGSDLAARTDMSLAALLSGMALANAKLGAVHGLAAPLGGMTGAAHGRLCAAVLAATTEVNVRALRERDPESRALARYAEAARILTGDPTAGPDDAVAWLRETVSLLRVPPLGALGLASDDHERAADAAMAASSMAGNPVRLTRDEVLEILDHSS</sequence>